<comment type="caution">
    <text evidence="2">The sequence shown here is derived from an EMBL/GenBank/DDBJ whole genome shotgun (WGS) entry which is preliminary data.</text>
</comment>
<keyword evidence="3" id="KW-1185">Reference proteome</keyword>
<protein>
    <recommendedName>
        <fullName evidence="4">Uroporphyrinogen decarboxylase</fullName>
    </recommendedName>
</protein>
<evidence type="ECO:0008006" key="4">
    <source>
        <dbReference type="Google" id="ProtNLM"/>
    </source>
</evidence>
<feature type="transmembrane region" description="Helical" evidence="1">
    <location>
        <begin position="31"/>
        <end position="49"/>
    </location>
</feature>
<keyword evidence="1" id="KW-0812">Transmembrane</keyword>
<evidence type="ECO:0000313" key="2">
    <source>
        <dbReference type="EMBL" id="GAA4268119.1"/>
    </source>
</evidence>
<evidence type="ECO:0000313" key="3">
    <source>
        <dbReference type="Proteomes" id="UP001500027"/>
    </source>
</evidence>
<accession>A0ABP8E7I5</accession>
<name>A0ABP8E7I5_9FLAO</name>
<keyword evidence="1" id="KW-0472">Membrane</keyword>
<dbReference type="RefSeq" id="WP_139001897.1">
    <property type="nucleotide sequence ID" value="NZ_BAABAV010000001.1"/>
</dbReference>
<organism evidence="2 3">
    <name type="scientific">Hyunsoonleella aestuarii</name>
    <dbReference type="NCBI Taxonomy" id="912802"/>
    <lineage>
        <taxon>Bacteria</taxon>
        <taxon>Pseudomonadati</taxon>
        <taxon>Bacteroidota</taxon>
        <taxon>Flavobacteriia</taxon>
        <taxon>Flavobacteriales</taxon>
        <taxon>Flavobacteriaceae</taxon>
    </lineage>
</organism>
<feature type="transmembrane region" description="Helical" evidence="1">
    <location>
        <begin position="55"/>
        <end position="75"/>
    </location>
</feature>
<evidence type="ECO:0000256" key="1">
    <source>
        <dbReference type="SAM" id="Phobius"/>
    </source>
</evidence>
<reference evidence="3" key="1">
    <citation type="journal article" date="2019" name="Int. J. Syst. Evol. Microbiol.">
        <title>The Global Catalogue of Microorganisms (GCM) 10K type strain sequencing project: providing services to taxonomists for standard genome sequencing and annotation.</title>
        <authorList>
            <consortium name="The Broad Institute Genomics Platform"/>
            <consortium name="The Broad Institute Genome Sequencing Center for Infectious Disease"/>
            <person name="Wu L."/>
            <person name="Ma J."/>
        </authorList>
    </citation>
    <scope>NUCLEOTIDE SEQUENCE [LARGE SCALE GENOMIC DNA]</scope>
    <source>
        <strain evidence="3">JCM 17452</strain>
    </source>
</reference>
<dbReference type="EMBL" id="BAABAV010000001">
    <property type="protein sequence ID" value="GAA4268119.1"/>
    <property type="molecule type" value="Genomic_DNA"/>
</dbReference>
<gene>
    <name evidence="2" type="ORF">GCM10022257_02200</name>
</gene>
<dbReference type="Proteomes" id="UP001500027">
    <property type="component" value="Unassembled WGS sequence"/>
</dbReference>
<keyword evidence="1" id="KW-1133">Transmembrane helix</keyword>
<proteinExistence type="predicted"/>
<feature type="transmembrane region" description="Helical" evidence="1">
    <location>
        <begin position="6"/>
        <end position="24"/>
    </location>
</feature>
<sequence>MELFGITGTEYVGYLASLMVLISFTMRTIKGLRLLNMAGCILFVLYGFLMPNLRIGLPIIIANVAIFAVNAYYLMRKRTS</sequence>